<dbReference type="EMBL" id="JACSIT010000117">
    <property type="protein sequence ID" value="MBC6995079.1"/>
    <property type="molecule type" value="Genomic_DNA"/>
</dbReference>
<organism evidence="8 9">
    <name type="scientific">Neolewinella lacunae</name>
    <dbReference type="NCBI Taxonomy" id="1517758"/>
    <lineage>
        <taxon>Bacteria</taxon>
        <taxon>Pseudomonadati</taxon>
        <taxon>Bacteroidota</taxon>
        <taxon>Saprospiria</taxon>
        <taxon>Saprospirales</taxon>
        <taxon>Lewinellaceae</taxon>
        <taxon>Neolewinella</taxon>
    </lineage>
</organism>
<feature type="transmembrane region" description="Helical" evidence="7">
    <location>
        <begin position="124"/>
        <end position="144"/>
    </location>
</feature>
<accession>A0A923T905</accession>
<evidence type="ECO:0000256" key="3">
    <source>
        <dbReference type="ARBA" id="ARBA00022692"/>
    </source>
</evidence>
<evidence type="ECO:0000256" key="5">
    <source>
        <dbReference type="ARBA" id="ARBA00023136"/>
    </source>
</evidence>
<keyword evidence="5 7" id="KW-0472">Membrane</keyword>
<dbReference type="PROSITE" id="PS50283">
    <property type="entry name" value="NA_SOLUT_SYMP_3"/>
    <property type="match status" value="1"/>
</dbReference>
<dbReference type="PANTHER" id="PTHR11819">
    <property type="entry name" value="SOLUTE CARRIER FAMILY 5"/>
    <property type="match status" value="1"/>
</dbReference>
<reference evidence="8" key="1">
    <citation type="submission" date="2020-08" db="EMBL/GenBank/DDBJ databases">
        <title>Lewinella bacteria from marine environments.</title>
        <authorList>
            <person name="Zhong Y."/>
        </authorList>
    </citation>
    <scope>NUCLEOTIDE SEQUENCE</scope>
    <source>
        <strain evidence="8">KCTC 42187</strain>
    </source>
</reference>
<gene>
    <name evidence="8" type="ORF">H9S92_12945</name>
</gene>
<feature type="transmembrane region" description="Helical" evidence="7">
    <location>
        <begin position="427"/>
        <end position="447"/>
    </location>
</feature>
<feature type="transmembrane region" description="Helical" evidence="7">
    <location>
        <begin position="454"/>
        <end position="479"/>
    </location>
</feature>
<feature type="transmembrane region" description="Helical" evidence="7">
    <location>
        <begin position="367"/>
        <end position="389"/>
    </location>
</feature>
<comment type="similarity">
    <text evidence="2 6">Belongs to the sodium:solute symporter (SSF) (TC 2.A.21) family.</text>
</comment>
<dbReference type="InterPro" id="IPR038377">
    <property type="entry name" value="Na/Glc_symporter_sf"/>
</dbReference>
<evidence type="ECO:0000256" key="6">
    <source>
        <dbReference type="RuleBase" id="RU362091"/>
    </source>
</evidence>
<keyword evidence="3 7" id="KW-0812">Transmembrane</keyword>
<feature type="transmembrane region" description="Helical" evidence="7">
    <location>
        <begin position="206"/>
        <end position="226"/>
    </location>
</feature>
<evidence type="ECO:0000313" key="8">
    <source>
        <dbReference type="EMBL" id="MBC6995079.1"/>
    </source>
</evidence>
<dbReference type="Pfam" id="PF00474">
    <property type="entry name" value="SSF"/>
    <property type="match status" value="1"/>
</dbReference>
<comment type="caution">
    <text evidence="8">The sequence shown here is derived from an EMBL/GenBank/DDBJ whole genome shotgun (WGS) entry which is preliminary data.</text>
</comment>
<evidence type="ECO:0000256" key="2">
    <source>
        <dbReference type="ARBA" id="ARBA00006434"/>
    </source>
</evidence>
<feature type="transmembrane region" description="Helical" evidence="7">
    <location>
        <begin position="12"/>
        <end position="29"/>
    </location>
</feature>
<feature type="transmembrane region" description="Helical" evidence="7">
    <location>
        <begin position="573"/>
        <end position="593"/>
    </location>
</feature>
<evidence type="ECO:0000256" key="7">
    <source>
        <dbReference type="SAM" id="Phobius"/>
    </source>
</evidence>
<evidence type="ECO:0000256" key="4">
    <source>
        <dbReference type="ARBA" id="ARBA00022989"/>
    </source>
</evidence>
<comment type="subcellular location">
    <subcellularLocation>
        <location evidence="1">Membrane</location>
        <topology evidence="1">Multi-pass membrane protein</topology>
    </subcellularLocation>
</comment>
<protein>
    <submittedName>
        <fullName evidence="8">Sodium/solute symporter</fullName>
    </submittedName>
</protein>
<keyword evidence="9" id="KW-1185">Reference proteome</keyword>
<sequence length="594" mass="65565">MGNSFALTPWDYLTFIAYFLLLSFVGYWFGRKKDEDSADYFLAGRSLPWYVVGASYIAANISTEHFIGMIGAAVIYGICVATPEWSSIIAFSFLIWIFIPFLLSAKVFTAPEFLEKRFNSQMRFFFGLITVIANIVAFLAPVIYGGGLILERVMGINQLLGVDPAAVLDGTATDTGLYLGIAVIGVAAGVWAIWGGLKSVAWMDLLTIVIMIFGGLSVTFFGLAYLGEGAGILEGTRVMLERNQANSGLFLEAMDNIRAGIVGADTETYNRLSVIQPLTHETTPWTHWIMSFFYIGLWYTVINQFMIQRVLGAKDQYHAQMGVTFAGFLKLLIPFVVVIPGLIWFAIHPEMLIGQSLENIRPEADKTYVNLISLLVPVGLRGILLAALFGAIQSTVSAVLTSTSTILTMDFYKRYYKPGASEDEVVGTGRIITAVVLVLSILLGIWISTLGQSLFVYIQELFTFFAPPFSAVFLLGTFWKRVNGTAAFTTSVAGLIFGFLVKVWVNSGGAPEWLGPYANQGLLNWAFCMVLVTVISLLTAPPPPEKVTDDLTFNLKKLQFLPKDGRPWYQGVAFWWTLSVILMFALIFVFGVLF</sequence>
<feature type="transmembrane region" description="Helical" evidence="7">
    <location>
        <begin position="49"/>
        <end position="78"/>
    </location>
</feature>
<feature type="transmembrane region" description="Helical" evidence="7">
    <location>
        <begin position="285"/>
        <end position="302"/>
    </location>
</feature>
<feature type="transmembrane region" description="Helical" evidence="7">
    <location>
        <begin position="84"/>
        <end position="103"/>
    </location>
</feature>
<dbReference type="RefSeq" id="WP_187467131.1">
    <property type="nucleotide sequence ID" value="NZ_JACSIT010000117.1"/>
</dbReference>
<keyword evidence="4 7" id="KW-1133">Transmembrane helix</keyword>
<feature type="transmembrane region" description="Helical" evidence="7">
    <location>
        <begin position="323"/>
        <end position="347"/>
    </location>
</feature>
<proteinExistence type="inferred from homology"/>
<dbReference type="PANTHER" id="PTHR11819:SF195">
    <property type="entry name" value="SODIUM_GLUCOSE COTRANSPORTER 4"/>
    <property type="match status" value="1"/>
</dbReference>
<feature type="transmembrane region" description="Helical" evidence="7">
    <location>
        <begin position="517"/>
        <end position="538"/>
    </location>
</feature>
<dbReference type="Proteomes" id="UP000650081">
    <property type="component" value="Unassembled WGS sequence"/>
</dbReference>
<feature type="transmembrane region" description="Helical" evidence="7">
    <location>
        <begin position="176"/>
        <end position="194"/>
    </location>
</feature>
<dbReference type="GO" id="GO:0005886">
    <property type="term" value="C:plasma membrane"/>
    <property type="evidence" value="ECO:0007669"/>
    <property type="project" value="TreeGrafter"/>
</dbReference>
<feature type="transmembrane region" description="Helical" evidence="7">
    <location>
        <begin position="485"/>
        <end position="505"/>
    </location>
</feature>
<dbReference type="InterPro" id="IPR001734">
    <property type="entry name" value="Na/solute_symporter"/>
</dbReference>
<evidence type="ECO:0000256" key="1">
    <source>
        <dbReference type="ARBA" id="ARBA00004141"/>
    </source>
</evidence>
<dbReference type="Gene3D" id="1.20.1730.10">
    <property type="entry name" value="Sodium/glucose cotransporter"/>
    <property type="match status" value="1"/>
</dbReference>
<dbReference type="AlphaFoldDB" id="A0A923T905"/>
<name>A0A923T905_9BACT</name>
<evidence type="ECO:0000313" key="9">
    <source>
        <dbReference type="Proteomes" id="UP000650081"/>
    </source>
</evidence>
<dbReference type="GO" id="GO:0005412">
    <property type="term" value="F:D-glucose:sodium symporter activity"/>
    <property type="evidence" value="ECO:0007669"/>
    <property type="project" value="TreeGrafter"/>
</dbReference>
<dbReference type="NCBIfam" id="TIGR00813">
    <property type="entry name" value="sss"/>
    <property type="match status" value="1"/>
</dbReference>